<dbReference type="AlphaFoldDB" id="X0W7R6"/>
<sequence>MTSKLNLEDHLGLRDKYFVSRSFLLYWWIKKRAIDLGRIKSCRAMKVMKPKTKEDIDVWKMIENVGTTVSREHAKNIKFILEENEYVKDS</sequence>
<feature type="non-terminal residue" evidence="1">
    <location>
        <position position="90"/>
    </location>
</feature>
<name>X0W7R6_9ZZZZ</name>
<reference evidence="1" key="1">
    <citation type="journal article" date="2014" name="Front. Microbiol.">
        <title>High frequency of phylogenetically diverse reductive dehalogenase-homologous genes in deep subseafloor sedimentary metagenomes.</title>
        <authorList>
            <person name="Kawai M."/>
            <person name="Futagami T."/>
            <person name="Toyoda A."/>
            <person name="Takaki Y."/>
            <person name="Nishi S."/>
            <person name="Hori S."/>
            <person name="Arai W."/>
            <person name="Tsubouchi T."/>
            <person name="Morono Y."/>
            <person name="Uchiyama I."/>
            <person name="Ito T."/>
            <person name="Fujiyama A."/>
            <person name="Inagaki F."/>
            <person name="Takami H."/>
        </authorList>
    </citation>
    <scope>NUCLEOTIDE SEQUENCE</scope>
    <source>
        <strain evidence="1">Expedition CK06-06</strain>
    </source>
</reference>
<accession>X0W7R6</accession>
<protein>
    <submittedName>
        <fullName evidence="1">Uncharacterized protein</fullName>
    </submittedName>
</protein>
<proteinExistence type="predicted"/>
<comment type="caution">
    <text evidence="1">The sequence shown here is derived from an EMBL/GenBank/DDBJ whole genome shotgun (WGS) entry which is preliminary data.</text>
</comment>
<gene>
    <name evidence="1" type="ORF">S01H1_52842</name>
</gene>
<organism evidence="1">
    <name type="scientific">marine sediment metagenome</name>
    <dbReference type="NCBI Taxonomy" id="412755"/>
    <lineage>
        <taxon>unclassified sequences</taxon>
        <taxon>metagenomes</taxon>
        <taxon>ecological metagenomes</taxon>
    </lineage>
</organism>
<evidence type="ECO:0000313" key="1">
    <source>
        <dbReference type="EMBL" id="GAG19307.1"/>
    </source>
</evidence>
<dbReference type="EMBL" id="BARS01034177">
    <property type="protein sequence ID" value="GAG19307.1"/>
    <property type="molecule type" value="Genomic_DNA"/>
</dbReference>